<feature type="region of interest" description="Disordered" evidence="3">
    <location>
        <begin position="46"/>
        <end position="77"/>
    </location>
</feature>
<evidence type="ECO:0000259" key="4">
    <source>
        <dbReference type="PROSITE" id="PS50158"/>
    </source>
</evidence>
<feature type="domain" description="CCHC-type" evidence="4">
    <location>
        <begin position="31"/>
        <end position="46"/>
    </location>
</feature>
<feature type="region of interest" description="Disordered" evidence="3">
    <location>
        <begin position="265"/>
        <end position="285"/>
    </location>
</feature>
<reference evidence="5" key="1">
    <citation type="journal article" date="2019" name="Sci. Rep.">
        <title>Draft genome of Tanacetum cinerariifolium, the natural source of mosquito coil.</title>
        <authorList>
            <person name="Yamashiro T."/>
            <person name="Shiraishi A."/>
            <person name="Satake H."/>
            <person name="Nakayama K."/>
        </authorList>
    </citation>
    <scope>NUCLEOTIDE SEQUENCE</scope>
</reference>
<keyword evidence="2" id="KW-0175">Coiled coil</keyword>
<dbReference type="PROSITE" id="PS50158">
    <property type="entry name" value="ZF_CCHC"/>
    <property type="match status" value="1"/>
</dbReference>
<keyword evidence="1" id="KW-0479">Metal-binding</keyword>
<dbReference type="SUPFAM" id="SSF57756">
    <property type="entry name" value="Retrovirus zinc finger-like domains"/>
    <property type="match status" value="1"/>
</dbReference>
<dbReference type="GO" id="GO:0003676">
    <property type="term" value="F:nucleic acid binding"/>
    <property type="evidence" value="ECO:0007669"/>
    <property type="project" value="InterPro"/>
</dbReference>
<evidence type="ECO:0000313" key="5">
    <source>
        <dbReference type="EMBL" id="GEU80866.1"/>
    </source>
</evidence>
<keyword evidence="1" id="KW-0863">Zinc-finger</keyword>
<organism evidence="5">
    <name type="scientific">Tanacetum cinerariifolium</name>
    <name type="common">Dalmatian daisy</name>
    <name type="synonym">Chrysanthemum cinerariifolium</name>
    <dbReference type="NCBI Taxonomy" id="118510"/>
    <lineage>
        <taxon>Eukaryota</taxon>
        <taxon>Viridiplantae</taxon>
        <taxon>Streptophyta</taxon>
        <taxon>Embryophyta</taxon>
        <taxon>Tracheophyta</taxon>
        <taxon>Spermatophyta</taxon>
        <taxon>Magnoliopsida</taxon>
        <taxon>eudicotyledons</taxon>
        <taxon>Gunneridae</taxon>
        <taxon>Pentapetalae</taxon>
        <taxon>asterids</taxon>
        <taxon>campanulids</taxon>
        <taxon>Asterales</taxon>
        <taxon>Asteraceae</taxon>
        <taxon>Asteroideae</taxon>
        <taxon>Anthemideae</taxon>
        <taxon>Anthemidinae</taxon>
        <taxon>Tanacetum</taxon>
    </lineage>
</organism>
<feature type="compositionally biased region" description="Basic and acidic residues" evidence="3">
    <location>
        <begin position="53"/>
        <end position="77"/>
    </location>
</feature>
<sequence length="359" mass="41151">MRVKRFYKKTGRKLEFNGKEPVGFDKTKVECFNCHRRGYFARDCRSARNSGNRSRDAGNARSRGKDNGKRSAKEDDEKALVVQDGLGTYDWSYQVEEEATNFALMAFTSNPSSFSSSNSEVQSRSKQCVQSYEQLKNLFDEQCEKLQKVNLKIIGYQYGLESIEGQLRAHQQNKVIYEEKIGVLEYDVKDKSNLLNYTQKQLDETLRGKEYLKAKLKKFETSSKNLTKLLDSQISAKVKIGLGYDSQFNEKEVLVVKEEEVTETVFDNRSSDEENSLANDRFKKESTSSTNELNAAYSVSTATCHSSQAQGSSSYTDEIMFSFFANQSSSPQLDNEDLEKIDQDDLEEMDLKWQWPCFL</sequence>
<name>A0A6L2N3U0_TANCI</name>
<evidence type="ECO:0000256" key="1">
    <source>
        <dbReference type="PROSITE-ProRule" id="PRU00047"/>
    </source>
</evidence>
<gene>
    <name evidence="5" type="ORF">Tci_052844</name>
</gene>
<dbReference type="AlphaFoldDB" id="A0A6L2N3U0"/>
<keyword evidence="1" id="KW-0862">Zinc</keyword>
<dbReference type="InterPro" id="IPR001878">
    <property type="entry name" value="Znf_CCHC"/>
</dbReference>
<dbReference type="Gene3D" id="4.10.60.10">
    <property type="entry name" value="Zinc finger, CCHC-type"/>
    <property type="match status" value="1"/>
</dbReference>
<dbReference type="GO" id="GO:0008270">
    <property type="term" value="F:zinc ion binding"/>
    <property type="evidence" value="ECO:0007669"/>
    <property type="project" value="UniProtKB-KW"/>
</dbReference>
<comment type="caution">
    <text evidence="5">The sequence shown here is derived from an EMBL/GenBank/DDBJ whole genome shotgun (WGS) entry which is preliminary data.</text>
</comment>
<evidence type="ECO:0000256" key="2">
    <source>
        <dbReference type="SAM" id="Coils"/>
    </source>
</evidence>
<dbReference type="InterPro" id="IPR036875">
    <property type="entry name" value="Znf_CCHC_sf"/>
</dbReference>
<feature type="coiled-coil region" evidence="2">
    <location>
        <begin position="132"/>
        <end position="180"/>
    </location>
</feature>
<protein>
    <recommendedName>
        <fullName evidence="4">CCHC-type domain-containing protein</fullName>
    </recommendedName>
</protein>
<accession>A0A6L2N3U0</accession>
<proteinExistence type="predicted"/>
<dbReference type="EMBL" id="BKCJ010008160">
    <property type="protein sequence ID" value="GEU80866.1"/>
    <property type="molecule type" value="Genomic_DNA"/>
</dbReference>
<evidence type="ECO:0000256" key="3">
    <source>
        <dbReference type="SAM" id="MobiDB-lite"/>
    </source>
</evidence>